<organism evidence="4 5">
    <name type="scientific">Didymosphaeria variabile</name>
    <dbReference type="NCBI Taxonomy" id="1932322"/>
    <lineage>
        <taxon>Eukaryota</taxon>
        <taxon>Fungi</taxon>
        <taxon>Dikarya</taxon>
        <taxon>Ascomycota</taxon>
        <taxon>Pezizomycotina</taxon>
        <taxon>Dothideomycetes</taxon>
        <taxon>Pleosporomycetidae</taxon>
        <taxon>Pleosporales</taxon>
        <taxon>Massarineae</taxon>
        <taxon>Didymosphaeriaceae</taxon>
        <taxon>Didymosphaeria</taxon>
    </lineage>
</organism>
<feature type="compositionally biased region" description="Polar residues" evidence="3">
    <location>
        <begin position="117"/>
        <end position="129"/>
    </location>
</feature>
<dbReference type="InterPro" id="IPR050216">
    <property type="entry name" value="LRR_domain-containing"/>
</dbReference>
<feature type="compositionally biased region" description="Polar residues" evidence="3">
    <location>
        <begin position="163"/>
        <end position="180"/>
    </location>
</feature>
<feature type="compositionally biased region" description="Polar residues" evidence="3">
    <location>
        <begin position="10"/>
        <end position="22"/>
    </location>
</feature>
<keyword evidence="2" id="KW-0677">Repeat</keyword>
<dbReference type="Pfam" id="PF13855">
    <property type="entry name" value="LRR_8"/>
    <property type="match status" value="1"/>
</dbReference>
<sequence>MGPPPRPASALSNGTRPTTSDGTPRAIPATPKRGPLASQRGSMTAPRSVSAAMIGASATPSKRSSIVPPSTIKKPPLSQVQSPGSNPRTRPLSNSKTMVARTPVSRPSVAGAFGQAVSPSAITPVSTPSPARKTPETARKGPNSSTLLREQLAKAKAAKRSESVNSTDATSPKPNSSQALRDQIAKAKAEKRATVASPPRPRTNTPPRDAIIPDPAEIASFDFGLNDPFNQRPNGGFSLLRKRVDGARANGKLNLAAMELKEIPEEVIKMYEYNPESNAAWSEVVDLTSMILADNNLDTLPESMFPDVDYEAVVESEDVVPQFGSTQNLDLHGNMFRELPLGLGRLPQLSKLNVSRNKLTVETLGVVFQIATLRELKLAANELEGAFPAKVESLTSLETLELQENRLTSLPPEIRALTHLRALNVSDNRLTSLPSEIFTSMPVIDLNASKNSFSGSFFDVGTVPYLQNLCLANNSLTSLYGSDTILLPSIKHLDISTNRLSIMPNVAAWTSLITLLVGENSLSTLPEGFCSLKQLRNADFTANNINKLDERIALMDGLENLTLAANPLRERKFLTMGAEDIKRDLMSKLGPETVPDAELSQISEDADIEVEGNGWKLTPSGTLDLSSQIMPEVDEDAVACFAESHDIKQLYLQQNLLSKIPMVIAQLSFLTVLDMSKNNIADPLTESLALPKLRELRLSSNKLRSLKHISSMLSAPRLHHLDVSNNRIAGSLPTLRESYPELTTLLASDNGIDEVSAESLEGLKIVSLSNNDIVRLEPQIGLLIGTLTSFDIEGNKFRVPNYAVLKKGTDAVLTWLKDKIPSPTDEFFTPESPAL</sequence>
<dbReference type="Proteomes" id="UP001140513">
    <property type="component" value="Unassembled WGS sequence"/>
</dbReference>
<reference evidence="4" key="1">
    <citation type="submission" date="2022-10" db="EMBL/GenBank/DDBJ databases">
        <title>Tapping the CABI collections for fungal endophytes: first genome assemblies for Collariella, Neodidymelliopsis, Ascochyta clinopodiicola, Didymella pomorum, Didymosphaeria variabile, Neocosmospora piperis and Neocucurbitaria cava.</title>
        <authorList>
            <person name="Hill R."/>
        </authorList>
    </citation>
    <scope>NUCLEOTIDE SEQUENCE</scope>
    <source>
        <strain evidence="4">IMI 356815</strain>
    </source>
</reference>
<dbReference type="Pfam" id="PF13516">
    <property type="entry name" value="LRR_6"/>
    <property type="match status" value="1"/>
</dbReference>
<dbReference type="OrthoDB" id="676979at2759"/>
<evidence type="ECO:0000313" key="4">
    <source>
        <dbReference type="EMBL" id="KAJ4350135.1"/>
    </source>
</evidence>
<feature type="region of interest" description="Disordered" evidence="3">
    <location>
        <begin position="1"/>
        <end position="213"/>
    </location>
</feature>
<dbReference type="PANTHER" id="PTHR48051:SF54">
    <property type="entry name" value="LEUCINE-RICH REPEAT-CONTAINING PROTEIN"/>
    <property type="match status" value="1"/>
</dbReference>
<dbReference type="GeneID" id="80912286"/>
<dbReference type="SMART" id="SM00369">
    <property type="entry name" value="LRR_TYP"/>
    <property type="match status" value="8"/>
</dbReference>
<dbReference type="GO" id="GO:0005737">
    <property type="term" value="C:cytoplasm"/>
    <property type="evidence" value="ECO:0007669"/>
    <property type="project" value="TreeGrafter"/>
</dbReference>
<dbReference type="EMBL" id="JAPEUX010000006">
    <property type="protein sequence ID" value="KAJ4350135.1"/>
    <property type="molecule type" value="Genomic_DNA"/>
</dbReference>
<feature type="compositionally biased region" description="Basic and acidic residues" evidence="3">
    <location>
        <begin position="183"/>
        <end position="193"/>
    </location>
</feature>
<protein>
    <recommendedName>
        <fullName evidence="6">L domain-like protein</fullName>
    </recommendedName>
</protein>
<evidence type="ECO:0008006" key="6">
    <source>
        <dbReference type="Google" id="ProtNLM"/>
    </source>
</evidence>
<dbReference type="InterPro" id="IPR001611">
    <property type="entry name" value="Leu-rich_rpt"/>
</dbReference>
<dbReference type="PROSITE" id="PS51450">
    <property type="entry name" value="LRR"/>
    <property type="match status" value="3"/>
</dbReference>
<dbReference type="PANTHER" id="PTHR48051">
    <property type="match status" value="1"/>
</dbReference>
<name>A0A9W9C845_9PLEO</name>
<evidence type="ECO:0000256" key="2">
    <source>
        <dbReference type="ARBA" id="ARBA00022737"/>
    </source>
</evidence>
<dbReference type="AlphaFoldDB" id="A0A9W9C845"/>
<accession>A0A9W9C845</accession>
<comment type="caution">
    <text evidence="4">The sequence shown here is derived from an EMBL/GenBank/DDBJ whole genome shotgun (WGS) entry which is preliminary data.</text>
</comment>
<dbReference type="Gene3D" id="3.80.10.10">
    <property type="entry name" value="Ribonuclease Inhibitor"/>
    <property type="match status" value="2"/>
</dbReference>
<gene>
    <name evidence="4" type="ORF">N0V89_008756</name>
</gene>
<keyword evidence="1" id="KW-0433">Leucine-rich repeat</keyword>
<keyword evidence="5" id="KW-1185">Reference proteome</keyword>
<evidence type="ECO:0000256" key="1">
    <source>
        <dbReference type="ARBA" id="ARBA00022614"/>
    </source>
</evidence>
<dbReference type="InterPro" id="IPR032675">
    <property type="entry name" value="LRR_dom_sf"/>
</dbReference>
<evidence type="ECO:0000313" key="5">
    <source>
        <dbReference type="Proteomes" id="UP001140513"/>
    </source>
</evidence>
<dbReference type="RefSeq" id="XP_056069065.1">
    <property type="nucleotide sequence ID" value="XM_056217509.1"/>
</dbReference>
<dbReference type="SUPFAM" id="SSF52058">
    <property type="entry name" value="L domain-like"/>
    <property type="match status" value="2"/>
</dbReference>
<feature type="compositionally biased region" description="Polar residues" evidence="3">
    <location>
        <begin position="58"/>
        <end position="68"/>
    </location>
</feature>
<evidence type="ECO:0000256" key="3">
    <source>
        <dbReference type="SAM" id="MobiDB-lite"/>
    </source>
</evidence>
<dbReference type="InterPro" id="IPR003591">
    <property type="entry name" value="Leu-rich_rpt_typical-subtyp"/>
</dbReference>
<proteinExistence type="predicted"/>
<dbReference type="SMART" id="SM00364">
    <property type="entry name" value="LRR_BAC"/>
    <property type="match status" value="9"/>
</dbReference>
<feature type="compositionally biased region" description="Polar residues" evidence="3">
    <location>
        <begin position="78"/>
        <end position="97"/>
    </location>
</feature>